<organism evidence="2">
    <name type="scientific">mine drainage metagenome</name>
    <dbReference type="NCBI Taxonomy" id="410659"/>
    <lineage>
        <taxon>unclassified sequences</taxon>
        <taxon>metagenomes</taxon>
        <taxon>ecological metagenomes</taxon>
    </lineage>
</organism>
<protein>
    <submittedName>
        <fullName evidence="2">Transposase, IS204/IS1001/IS1096/IS1165 family protein</fullName>
    </submittedName>
</protein>
<dbReference type="AlphaFoldDB" id="T1A856"/>
<accession>T1A856</accession>
<dbReference type="InterPro" id="IPR032877">
    <property type="entry name" value="Transposase_HTH"/>
</dbReference>
<reference evidence="2" key="1">
    <citation type="submission" date="2013-08" db="EMBL/GenBank/DDBJ databases">
        <authorList>
            <person name="Mendez C."/>
            <person name="Richter M."/>
            <person name="Ferrer M."/>
            <person name="Sanchez J."/>
        </authorList>
    </citation>
    <scope>NUCLEOTIDE SEQUENCE</scope>
</reference>
<evidence type="ECO:0000259" key="1">
    <source>
        <dbReference type="Pfam" id="PF13542"/>
    </source>
</evidence>
<evidence type="ECO:0000313" key="2">
    <source>
        <dbReference type="EMBL" id="EQD56856.1"/>
    </source>
</evidence>
<proteinExistence type="predicted"/>
<sequence length="82" mass="9503">MESIVYDHQIERIWRDKDSVDFETYVHTKPPRIRCPEHGIVLTDIPWAEKSSRFTTRFETHAIEVLQSTDVTKASAILGISC</sequence>
<dbReference type="EMBL" id="AUZX01008122">
    <property type="protein sequence ID" value="EQD56856.1"/>
    <property type="molecule type" value="Genomic_DNA"/>
</dbReference>
<dbReference type="Pfam" id="PF13542">
    <property type="entry name" value="HTH_Tnp_ISL3"/>
    <property type="match status" value="1"/>
</dbReference>
<comment type="caution">
    <text evidence="2">The sequence shown here is derived from an EMBL/GenBank/DDBJ whole genome shotgun (WGS) entry which is preliminary data.</text>
</comment>
<feature type="domain" description="Transposase IS204/IS1001/IS1096/IS1165 helix-turn-helix" evidence="1">
    <location>
        <begin position="44"/>
        <end position="81"/>
    </location>
</feature>
<reference evidence="2" key="2">
    <citation type="journal article" date="2014" name="ISME J.">
        <title>Microbial stratification in low pH oxic and suboxic macroscopic growths along an acid mine drainage.</title>
        <authorList>
            <person name="Mendez-Garcia C."/>
            <person name="Mesa V."/>
            <person name="Sprenger R.R."/>
            <person name="Richter M."/>
            <person name="Diez M.S."/>
            <person name="Solano J."/>
            <person name="Bargiela R."/>
            <person name="Golyshina O.V."/>
            <person name="Manteca A."/>
            <person name="Ramos J.L."/>
            <person name="Gallego J.R."/>
            <person name="Llorente I."/>
            <person name="Martins Dos Santos V.A."/>
            <person name="Jensen O.N."/>
            <person name="Pelaez A.I."/>
            <person name="Sanchez J."/>
            <person name="Ferrer M."/>
        </authorList>
    </citation>
    <scope>NUCLEOTIDE SEQUENCE</scope>
</reference>
<gene>
    <name evidence="2" type="ORF">B1A_11367</name>
</gene>
<name>T1A856_9ZZZZ</name>